<feature type="domain" description="Glycosyltransferase subfamily 4-like N-terminal" evidence="3">
    <location>
        <begin position="16"/>
        <end position="196"/>
    </location>
</feature>
<dbReference type="GO" id="GO:0016757">
    <property type="term" value="F:glycosyltransferase activity"/>
    <property type="evidence" value="ECO:0007669"/>
    <property type="project" value="UniProtKB-KW"/>
</dbReference>
<proteinExistence type="predicted"/>
<reference evidence="5" key="1">
    <citation type="submission" date="2019-08" db="EMBL/GenBank/DDBJ databases">
        <title>Limnoglobus roseus gen. nov., sp. nov., a novel freshwater planctomycete with a giant genome from the family Gemmataceae.</title>
        <authorList>
            <person name="Kulichevskaya I.S."/>
            <person name="Naumoff D.G."/>
            <person name="Miroshnikov K."/>
            <person name="Ivanova A."/>
            <person name="Philippov D.A."/>
            <person name="Hakobyan A."/>
            <person name="Rijpstra I.C."/>
            <person name="Sinninghe Damste J.S."/>
            <person name="Liesack W."/>
            <person name="Dedysh S.N."/>
        </authorList>
    </citation>
    <scope>NUCLEOTIDE SEQUENCE [LARGE SCALE GENOMIC DNA]</scope>
    <source>
        <strain evidence="5">PX52</strain>
    </source>
</reference>
<dbReference type="SUPFAM" id="SSF53756">
    <property type="entry name" value="UDP-Glycosyltransferase/glycogen phosphorylase"/>
    <property type="match status" value="1"/>
</dbReference>
<dbReference type="Pfam" id="PF13579">
    <property type="entry name" value="Glyco_trans_4_4"/>
    <property type="match status" value="1"/>
</dbReference>
<dbReference type="CDD" id="cd03801">
    <property type="entry name" value="GT4_PimA-like"/>
    <property type="match status" value="1"/>
</dbReference>
<dbReference type="KEGG" id="lrs:PX52LOC_02480"/>
<dbReference type="InterPro" id="IPR028098">
    <property type="entry name" value="Glyco_trans_4-like_N"/>
</dbReference>
<evidence type="ECO:0000313" key="5">
    <source>
        <dbReference type="Proteomes" id="UP000324974"/>
    </source>
</evidence>
<evidence type="ECO:0000256" key="1">
    <source>
        <dbReference type="ARBA" id="ARBA00022676"/>
    </source>
</evidence>
<name>A0A5C1AAG2_9BACT</name>
<dbReference type="PANTHER" id="PTHR12526">
    <property type="entry name" value="GLYCOSYLTRANSFERASE"/>
    <property type="match status" value="1"/>
</dbReference>
<dbReference type="Pfam" id="PF13692">
    <property type="entry name" value="Glyco_trans_1_4"/>
    <property type="match status" value="1"/>
</dbReference>
<dbReference type="Proteomes" id="UP000324974">
    <property type="component" value="Chromosome"/>
</dbReference>
<protein>
    <submittedName>
        <fullName evidence="4">GT4 family glycosyltransferase</fullName>
    </submittedName>
</protein>
<dbReference type="AlphaFoldDB" id="A0A5C1AAG2"/>
<keyword evidence="1" id="KW-0328">Glycosyltransferase</keyword>
<evidence type="ECO:0000259" key="3">
    <source>
        <dbReference type="Pfam" id="PF13579"/>
    </source>
</evidence>
<evidence type="ECO:0000256" key="2">
    <source>
        <dbReference type="ARBA" id="ARBA00022679"/>
    </source>
</evidence>
<dbReference type="PANTHER" id="PTHR12526:SF510">
    <property type="entry name" value="D-INOSITOL 3-PHOSPHATE GLYCOSYLTRANSFERASE"/>
    <property type="match status" value="1"/>
</dbReference>
<dbReference type="Gene3D" id="3.40.50.2000">
    <property type="entry name" value="Glycogen Phosphorylase B"/>
    <property type="match status" value="2"/>
</dbReference>
<sequence>MKIAFVSYECPPEAGGGIGTYVAQAARMMAARGHRVEIFAGSADRTGRDEWPDGVVVHRVAAADRRTFPAKIARVIAERNQVVSFDVIEGPDYMAEAGETRKLIPDVPFVVKLHTSLLMVKQIEAEVIGPVRRLQARWQAFRRGQPPEWSPRHPVAVKEMHEVRTADRIASPSRSIGERVVAEWEADAGRVDFFPYPFEPAAEYLAIPPGGESQVVTFVGRLEMRKGVINLARAIPRVLRACPKAKFWFVGGMLGSPTPGVSMQEYLQRMLRKQAASVEFLGRRPPESLPEILAQSAVTVFPSLWESFGYVCLEAMAAGRAVIGSRNCGLAELLDGGRLGRVVDPRSPADLAAKIVELLHDARLRAELGAAARERVLSAYAPDTVGPQQEASYERAVAVRQPIPMPLEAQREAQR</sequence>
<dbReference type="EMBL" id="CP042425">
    <property type="protein sequence ID" value="QEL15555.1"/>
    <property type="molecule type" value="Genomic_DNA"/>
</dbReference>
<dbReference type="OrthoDB" id="396512at2"/>
<evidence type="ECO:0000313" key="4">
    <source>
        <dbReference type="EMBL" id="QEL15555.1"/>
    </source>
</evidence>
<keyword evidence="5" id="KW-1185">Reference proteome</keyword>
<keyword evidence="2 4" id="KW-0808">Transferase</keyword>
<organism evidence="4 5">
    <name type="scientific">Limnoglobus roseus</name>
    <dbReference type="NCBI Taxonomy" id="2598579"/>
    <lineage>
        <taxon>Bacteria</taxon>
        <taxon>Pseudomonadati</taxon>
        <taxon>Planctomycetota</taxon>
        <taxon>Planctomycetia</taxon>
        <taxon>Gemmatales</taxon>
        <taxon>Gemmataceae</taxon>
        <taxon>Limnoglobus</taxon>
    </lineage>
</organism>
<dbReference type="RefSeq" id="WP_149110358.1">
    <property type="nucleotide sequence ID" value="NZ_CP042425.1"/>
</dbReference>
<accession>A0A5C1AAG2</accession>
<gene>
    <name evidence="4" type="ORF">PX52LOC_02480</name>
</gene>